<evidence type="ECO:0000313" key="4">
    <source>
        <dbReference type="Proteomes" id="UP000590749"/>
    </source>
</evidence>
<dbReference type="RefSeq" id="WP_203834019.1">
    <property type="nucleotide sequence ID" value="NZ_BMPW01000020.1"/>
</dbReference>
<feature type="coiled-coil region" evidence="1">
    <location>
        <begin position="367"/>
        <end position="404"/>
    </location>
</feature>
<feature type="region of interest" description="Disordered" evidence="2">
    <location>
        <begin position="129"/>
        <end position="163"/>
    </location>
</feature>
<gene>
    <name evidence="3" type="ORF">FHR83_006739</name>
</gene>
<reference evidence="3 4" key="1">
    <citation type="submission" date="2020-08" db="EMBL/GenBank/DDBJ databases">
        <title>Genomic Encyclopedia of Type Strains, Phase III (KMG-III): the genomes of soil and plant-associated and newly described type strains.</title>
        <authorList>
            <person name="Whitman W."/>
        </authorList>
    </citation>
    <scope>NUCLEOTIDE SEQUENCE [LARGE SCALE GENOMIC DNA]</scope>
    <source>
        <strain evidence="3 4">CECT 3287</strain>
    </source>
</reference>
<dbReference type="EMBL" id="JACHXF010000017">
    <property type="protein sequence ID" value="MBB3099033.1"/>
    <property type="molecule type" value="Genomic_DNA"/>
</dbReference>
<evidence type="ECO:0000313" key="3">
    <source>
        <dbReference type="EMBL" id="MBB3099033.1"/>
    </source>
</evidence>
<comment type="caution">
    <text evidence="3">The sequence shown here is derived from an EMBL/GenBank/DDBJ whole genome shotgun (WGS) entry which is preliminary data.</text>
</comment>
<organism evidence="3 4">
    <name type="scientific">Actinoplanes campanulatus</name>
    <dbReference type="NCBI Taxonomy" id="113559"/>
    <lineage>
        <taxon>Bacteria</taxon>
        <taxon>Bacillati</taxon>
        <taxon>Actinomycetota</taxon>
        <taxon>Actinomycetes</taxon>
        <taxon>Micromonosporales</taxon>
        <taxon>Micromonosporaceae</taxon>
        <taxon>Actinoplanes</taxon>
    </lineage>
</organism>
<dbReference type="AlphaFoldDB" id="A0A7W5AMJ4"/>
<accession>A0A7W5AMJ4</accession>
<proteinExistence type="predicted"/>
<name>A0A7W5AMJ4_9ACTN</name>
<keyword evidence="1" id="KW-0175">Coiled coil</keyword>
<protein>
    <submittedName>
        <fullName evidence="3">Uncharacterized protein</fullName>
    </submittedName>
</protein>
<feature type="compositionally biased region" description="Basic and acidic residues" evidence="2">
    <location>
        <begin position="83"/>
        <end position="105"/>
    </location>
</feature>
<feature type="region of interest" description="Disordered" evidence="2">
    <location>
        <begin position="83"/>
        <end position="106"/>
    </location>
</feature>
<feature type="region of interest" description="Disordered" evidence="2">
    <location>
        <begin position="263"/>
        <end position="290"/>
    </location>
</feature>
<evidence type="ECO:0000256" key="2">
    <source>
        <dbReference type="SAM" id="MobiDB-lite"/>
    </source>
</evidence>
<dbReference type="Proteomes" id="UP000590749">
    <property type="component" value="Unassembled WGS sequence"/>
</dbReference>
<sequence>MLLASLITGFRPVSDLVHLMRGQEPPHLTKARLRAETEKLRLAAKQAKTENRRPRPGEDKPTIGDVARVYWGDALADVIAAHDRRRTEKHAQRDEDRAAAEEQRPARRVRPLWKERLARLAQMLVRPVGDARHPGDTETTPAPAGDASTEPKFTDPAGTPKPSATKLLHRWDCDDCGIGCDGYPDDDAAAAAGQQHIDTVHGGRGRPMWRPTPIPDRVAADCPGCGPTPDPDAALCSRCVTKRIAADHRHGRNCRRPGCPTCTAPHSHTPPVDNHSTTRDEEENPMTDTMPAATGDAHDVESALNECSLLGDDLTRIDTSLDVIDEAITSAGAAAERIEAFLMSKRVDDCAVGGMSVARDMLSPTHIKALIDAISAAKQGVQAAEEELRRLQELESQLNGADGSVLNGR</sequence>
<keyword evidence="4" id="KW-1185">Reference proteome</keyword>
<evidence type="ECO:0000256" key="1">
    <source>
        <dbReference type="SAM" id="Coils"/>
    </source>
</evidence>